<protein>
    <submittedName>
        <fullName evidence="1">Uncharacterized protein</fullName>
    </submittedName>
</protein>
<dbReference type="EMBL" id="MN739695">
    <property type="protein sequence ID" value="QHT21589.1"/>
    <property type="molecule type" value="Genomic_DNA"/>
</dbReference>
<dbReference type="AlphaFoldDB" id="A0A6C0DZY2"/>
<sequence>MNIDKIFINSVAIYNITKNIFNKYFTENDKYKEKINRNITSLHEKYQKFFDIEESKQILSLIEISKTLKTFCVSVFNKIENKNGYYDNEIDRPHKMKTNFFIDGLFNSYKTFDDMVRQMMVDFPREKIYLNNKLYSNINEFINDLFLFDNQINNINIVKLTVGLICQSSFFNSYAYLLNNLHNLIALNKISSDYQVADDNQNKYIYLTITPTDFTCVLKVFYKIINTEDETIMYKISAETIFDIKNEHSVIIYEKL</sequence>
<accession>A0A6C0DZY2</accession>
<evidence type="ECO:0000313" key="1">
    <source>
        <dbReference type="EMBL" id="QHT21589.1"/>
    </source>
</evidence>
<proteinExistence type="predicted"/>
<organism evidence="1">
    <name type="scientific">viral metagenome</name>
    <dbReference type="NCBI Taxonomy" id="1070528"/>
    <lineage>
        <taxon>unclassified sequences</taxon>
        <taxon>metagenomes</taxon>
        <taxon>organismal metagenomes</taxon>
    </lineage>
</organism>
<name>A0A6C0DZY2_9ZZZZ</name>
<reference evidence="1" key="1">
    <citation type="journal article" date="2020" name="Nature">
        <title>Giant virus diversity and host interactions through global metagenomics.</title>
        <authorList>
            <person name="Schulz F."/>
            <person name="Roux S."/>
            <person name="Paez-Espino D."/>
            <person name="Jungbluth S."/>
            <person name="Walsh D.A."/>
            <person name="Denef V.J."/>
            <person name="McMahon K.D."/>
            <person name="Konstantinidis K.T."/>
            <person name="Eloe-Fadrosh E.A."/>
            <person name="Kyrpides N.C."/>
            <person name="Woyke T."/>
        </authorList>
    </citation>
    <scope>NUCLEOTIDE SEQUENCE</scope>
    <source>
        <strain evidence="1">GVMAG-M-3300023179-103</strain>
    </source>
</reference>